<feature type="transmembrane region" description="Helical" evidence="1">
    <location>
        <begin position="82"/>
        <end position="100"/>
    </location>
</feature>
<dbReference type="Proteomes" id="UP000578091">
    <property type="component" value="Unassembled WGS sequence"/>
</dbReference>
<organism evidence="2 3">
    <name type="scientific">Luteimonas salinisoli</name>
    <dbReference type="NCBI Taxonomy" id="2752307"/>
    <lineage>
        <taxon>Bacteria</taxon>
        <taxon>Pseudomonadati</taxon>
        <taxon>Pseudomonadota</taxon>
        <taxon>Gammaproteobacteria</taxon>
        <taxon>Lysobacterales</taxon>
        <taxon>Lysobacteraceae</taxon>
        <taxon>Luteimonas</taxon>
    </lineage>
</organism>
<keyword evidence="1" id="KW-0472">Membrane</keyword>
<evidence type="ECO:0000256" key="1">
    <source>
        <dbReference type="SAM" id="Phobius"/>
    </source>
</evidence>
<sequence length="132" mass="13530">MHMLSAHPERIIGNIALASLMVGVPVGVGLSMVGGLMQPGGASWLDWLKGAAAGAALGPTAIFVAGMLLVAPVLALLRPLGYAGPLTVYVIASLFGTLALRDDLRLGAVVLAFALPAAFVFCRYAYPDPSLD</sequence>
<protein>
    <submittedName>
        <fullName evidence="2">Uncharacterized protein</fullName>
    </submittedName>
</protein>
<feature type="transmembrane region" description="Helical" evidence="1">
    <location>
        <begin position="106"/>
        <end position="126"/>
    </location>
</feature>
<gene>
    <name evidence="2" type="ORF">H0E84_11580</name>
</gene>
<comment type="caution">
    <text evidence="2">The sequence shown here is derived from an EMBL/GenBank/DDBJ whole genome shotgun (WGS) entry which is preliminary data.</text>
</comment>
<accession>A0A853JEI9</accession>
<proteinExistence type="predicted"/>
<keyword evidence="1" id="KW-0812">Transmembrane</keyword>
<dbReference type="EMBL" id="JACCKA010000070">
    <property type="protein sequence ID" value="NZA27019.1"/>
    <property type="molecule type" value="Genomic_DNA"/>
</dbReference>
<dbReference type="AlphaFoldDB" id="A0A853JEI9"/>
<evidence type="ECO:0000313" key="2">
    <source>
        <dbReference type="EMBL" id="NZA27019.1"/>
    </source>
</evidence>
<feature type="transmembrane region" description="Helical" evidence="1">
    <location>
        <begin position="53"/>
        <end position="75"/>
    </location>
</feature>
<keyword evidence="3" id="KW-1185">Reference proteome</keyword>
<reference evidence="2 3" key="1">
    <citation type="submission" date="2020-07" db="EMBL/GenBank/DDBJ databases">
        <title>Luteimonas sp. SJ-92.</title>
        <authorList>
            <person name="Huang X.-X."/>
            <person name="Xu L."/>
            <person name="Sun J.-Q."/>
        </authorList>
    </citation>
    <scope>NUCLEOTIDE SEQUENCE [LARGE SCALE GENOMIC DNA]</scope>
    <source>
        <strain evidence="2 3">SJ-92</strain>
    </source>
</reference>
<dbReference type="RefSeq" id="WP_180678802.1">
    <property type="nucleotide sequence ID" value="NZ_JACCKA010000070.1"/>
</dbReference>
<keyword evidence="1" id="KW-1133">Transmembrane helix</keyword>
<name>A0A853JEI9_9GAMM</name>
<evidence type="ECO:0000313" key="3">
    <source>
        <dbReference type="Proteomes" id="UP000578091"/>
    </source>
</evidence>
<feature type="transmembrane region" description="Helical" evidence="1">
    <location>
        <begin position="12"/>
        <end position="33"/>
    </location>
</feature>